<protein>
    <submittedName>
        <fullName evidence="6">LysR family transcriptional regulator</fullName>
    </submittedName>
</protein>
<comment type="similarity">
    <text evidence="1">Belongs to the LysR transcriptional regulatory family.</text>
</comment>
<evidence type="ECO:0000313" key="7">
    <source>
        <dbReference type="Proteomes" id="UP000552038"/>
    </source>
</evidence>
<evidence type="ECO:0000256" key="2">
    <source>
        <dbReference type="ARBA" id="ARBA00023015"/>
    </source>
</evidence>
<accession>A0AAP6ZXG8</accession>
<dbReference type="CDD" id="cd05466">
    <property type="entry name" value="PBP2_LTTR_substrate"/>
    <property type="match status" value="1"/>
</dbReference>
<evidence type="ECO:0000256" key="4">
    <source>
        <dbReference type="ARBA" id="ARBA00023163"/>
    </source>
</evidence>
<dbReference type="GO" id="GO:0003677">
    <property type="term" value="F:DNA binding"/>
    <property type="evidence" value="ECO:0007669"/>
    <property type="project" value="UniProtKB-KW"/>
</dbReference>
<dbReference type="Pfam" id="PF03466">
    <property type="entry name" value="LysR_substrate"/>
    <property type="match status" value="1"/>
</dbReference>
<sequence length="300" mass="34097">MELRQLQYFIQICKSGSLTKAKAELGVTQPTLSQQLRVLENEFNTLLFDRGAKGVEITEAGKILLYKGNAIMKLLEEARNEMKEEVTVVKDTLAIGCCPAELEFLAPCLMKFHEKHPHAQLKIIESENMERMILERKADIGITSNAMSSQSTVSTYLYRQEMALFVHSEHPMAAYPSIPFQSLKQINSILFLQQYKSVIEMYGRVCGFTLESMIETTSFSFLIHSVRQGIGAALLPVCLAATLKKEALRMVRLEDYVPYWDVSLVHLDSFAWSTTSRACIQEINRFILANNEEARREVEV</sequence>
<dbReference type="AlphaFoldDB" id="A0AAP6ZXG8"/>
<evidence type="ECO:0000259" key="5">
    <source>
        <dbReference type="PROSITE" id="PS50931"/>
    </source>
</evidence>
<dbReference type="InterPro" id="IPR050950">
    <property type="entry name" value="HTH-type_LysR_regulators"/>
</dbReference>
<dbReference type="PANTHER" id="PTHR30419">
    <property type="entry name" value="HTH-TYPE TRANSCRIPTIONAL REGULATOR YBHD"/>
    <property type="match status" value="1"/>
</dbReference>
<evidence type="ECO:0000313" key="6">
    <source>
        <dbReference type="EMBL" id="NOJ71794.1"/>
    </source>
</evidence>
<dbReference type="InterPro" id="IPR036390">
    <property type="entry name" value="WH_DNA-bd_sf"/>
</dbReference>
<dbReference type="PANTHER" id="PTHR30419:SF8">
    <property type="entry name" value="NITROGEN ASSIMILATION TRANSCRIPTIONAL ACTIVATOR-RELATED"/>
    <property type="match status" value="1"/>
</dbReference>
<name>A0AAP6ZXG8_PAEAL</name>
<dbReference type="PROSITE" id="PS50931">
    <property type="entry name" value="HTH_LYSR"/>
    <property type="match status" value="1"/>
</dbReference>
<feature type="domain" description="HTH lysR-type" evidence="5">
    <location>
        <begin position="1"/>
        <end position="58"/>
    </location>
</feature>
<proteinExistence type="inferred from homology"/>
<dbReference type="GO" id="GO:0005829">
    <property type="term" value="C:cytosol"/>
    <property type="evidence" value="ECO:0007669"/>
    <property type="project" value="TreeGrafter"/>
</dbReference>
<dbReference type="SUPFAM" id="SSF46785">
    <property type="entry name" value="Winged helix' DNA-binding domain"/>
    <property type="match status" value="1"/>
</dbReference>
<keyword evidence="4" id="KW-0804">Transcription</keyword>
<keyword evidence="3" id="KW-0238">DNA-binding</keyword>
<gene>
    <name evidence="6" type="ORF">HMI46_14655</name>
</gene>
<evidence type="ECO:0000256" key="1">
    <source>
        <dbReference type="ARBA" id="ARBA00009437"/>
    </source>
</evidence>
<dbReference type="Pfam" id="PF00126">
    <property type="entry name" value="HTH_1"/>
    <property type="match status" value="1"/>
</dbReference>
<dbReference type="InterPro" id="IPR036388">
    <property type="entry name" value="WH-like_DNA-bd_sf"/>
</dbReference>
<dbReference type="InterPro" id="IPR005119">
    <property type="entry name" value="LysR_subst-bd"/>
</dbReference>
<dbReference type="EMBL" id="JABFOR010000017">
    <property type="protein sequence ID" value="NOJ71794.1"/>
    <property type="molecule type" value="Genomic_DNA"/>
</dbReference>
<dbReference type="Gene3D" id="1.10.10.10">
    <property type="entry name" value="Winged helix-like DNA-binding domain superfamily/Winged helix DNA-binding domain"/>
    <property type="match status" value="1"/>
</dbReference>
<dbReference type="Gene3D" id="3.40.190.290">
    <property type="match status" value="1"/>
</dbReference>
<comment type="caution">
    <text evidence="6">The sequence shown here is derived from an EMBL/GenBank/DDBJ whole genome shotgun (WGS) entry which is preliminary data.</text>
</comment>
<keyword evidence="2" id="KW-0805">Transcription regulation</keyword>
<dbReference type="InterPro" id="IPR000847">
    <property type="entry name" value="LysR_HTH_N"/>
</dbReference>
<dbReference type="FunFam" id="1.10.10.10:FF:000001">
    <property type="entry name" value="LysR family transcriptional regulator"/>
    <property type="match status" value="1"/>
</dbReference>
<organism evidence="6 7">
    <name type="scientific">Paenibacillus alvei</name>
    <name type="common">Bacillus alvei</name>
    <dbReference type="NCBI Taxonomy" id="44250"/>
    <lineage>
        <taxon>Bacteria</taxon>
        <taxon>Bacillati</taxon>
        <taxon>Bacillota</taxon>
        <taxon>Bacilli</taxon>
        <taxon>Bacillales</taxon>
        <taxon>Paenibacillaceae</taxon>
        <taxon>Paenibacillus</taxon>
    </lineage>
</organism>
<dbReference type="PRINTS" id="PR00039">
    <property type="entry name" value="HTHLYSR"/>
</dbReference>
<reference evidence="6 7" key="1">
    <citation type="submission" date="2020-05" db="EMBL/GenBank/DDBJ databases">
        <title>Whole genome sequencing and identification of novel metabolites from Paenibacillus alvei strain JR949.</title>
        <authorList>
            <person name="Rajendhran J."/>
            <person name="Sree Pranav P."/>
            <person name="Mahalakshmi B."/>
            <person name="Karthikeyan R."/>
        </authorList>
    </citation>
    <scope>NUCLEOTIDE SEQUENCE [LARGE SCALE GENOMIC DNA]</scope>
    <source>
        <strain evidence="6 7">JR949</strain>
    </source>
</reference>
<dbReference type="GO" id="GO:0003700">
    <property type="term" value="F:DNA-binding transcription factor activity"/>
    <property type="evidence" value="ECO:0007669"/>
    <property type="project" value="InterPro"/>
</dbReference>
<dbReference type="SUPFAM" id="SSF53850">
    <property type="entry name" value="Periplasmic binding protein-like II"/>
    <property type="match status" value="1"/>
</dbReference>
<dbReference type="Proteomes" id="UP000552038">
    <property type="component" value="Unassembled WGS sequence"/>
</dbReference>
<evidence type="ECO:0000256" key="3">
    <source>
        <dbReference type="ARBA" id="ARBA00023125"/>
    </source>
</evidence>
<dbReference type="RefSeq" id="WP_163978051.1">
    <property type="nucleotide sequence ID" value="NZ_JABFOR010000017.1"/>
</dbReference>